<dbReference type="Proteomes" id="UP000485058">
    <property type="component" value="Unassembled WGS sequence"/>
</dbReference>
<gene>
    <name evidence="3" type="ORF">HaLaN_13894</name>
</gene>
<name>A0A699Z742_HAELA</name>
<evidence type="ECO:0000256" key="2">
    <source>
        <dbReference type="SAM" id="Phobius"/>
    </source>
</evidence>
<organism evidence="3 4">
    <name type="scientific">Haematococcus lacustris</name>
    <name type="common">Green alga</name>
    <name type="synonym">Haematococcus pluvialis</name>
    <dbReference type="NCBI Taxonomy" id="44745"/>
    <lineage>
        <taxon>Eukaryota</taxon>
        <taxon>Viridiplantae</taxon>
        <taxon>Chlorophyta</taxon>
        <taxon>core chlorophytes</taxon>
        <taxon>Chlorophyceae</taxon>
        <taxon>CS clade</taxon>
        <taxon>Chlamydomonadales</taxon>
        <taxon>Haematococcaceae</taxon>
        <taxon>Haematococcus</taxon>
    </lineage>
</organism>
<dbReference type="EMBL" id="BLLF01001124">
    <property type="protein sequence ID" value="GFH17290.1"/>
    <property type="molecule type" value="Genomic_DNA"/>
</dbReference>
<feature type="transmembrane region" description="Helical" evidence="2">
    <location>
        <begin position="169"/>
        <end position="190"/>
    </location>
</feature>
<evidence type="ECO:0000313" key="3">
    <source>
        <dbReference type="EMBL" id="GFH17290.1"/>
    </source>
</evidence>
<evidence type="ECO:0000313" key="4">
    <source>
        <dbReference type="Proteomes" id="UP000485058"/>
    </source>
</evidence>
<accession>A0A699Z742</accession>
<feature type="compositionally biased region" description="Polar residues" evidence="1">
    <location>
        <begin position="27"/>
        <end position="38"/>
    </location>
</feature>
<feature type="region of interest" description="Disordered" evidence="1">
    <location>
        <begin position="23"/>
        <end position="46"/>
    </location>
</feature>
<evidence type="ECO:0000256" key="1">
    <source>
        <dbReference type="SAM" id="MobiDB-lite"/>
    </source>
</evidence>
<dbReference type="AlphaFoldDB" id="A0A699Z742"/>
<keyword evidence="2" id="KW-0472">Membrane</keyword>
<reference evidence="3 4" key="1">
    <citation type="submission" date="2020-02" db="EMBL/GenBank/DDBJ databases">
        <title>Draft genome sequence of Haematococcus lacustris strain NIES-144.</title>
        <authorList>
            <person name="Morimoto D."/>
            <person name="Nakagawa S."/>
            <person name="Yoshida T."/>
            <person name="Sawayama S."/>
        </authorList>
    </citation>
    <scope>NUCLEOTIDE SEQUENCE [LARGE SCALE GENOMIC DNA]</scope>
    <source>
        <strain evidence="3 4">NIES-144</strain>
    </source>
</reference>
<keyword evidence="4" id="KW-1185">Reference proteome</keyword>
<protein>
    <submittedName>
        <fullName evidence="3">Uncharacterized protein</fullName>
    </submittedName>
</protein>
<proteinExistence type="predicted"/>
<comment type="caution">
    <text evidence="3">The sequence shown here is derived from an EMBL/GenBank/DDBJ whole genome shotgun (WGS) entry which is preliminary data.</text>
</comment>
<keyword evidence="2" id="KW-1133">Transmembrane helix</keyword>
<keyword evidence="2" id="KW-0812">Transmembrane</keyword>
<sequence length="192" mass="19490">MGAAVSEPHAVLPFPVHPSAPGIPAQCTAQQGSMHNSQGSGKSAAGAANSSHRLRLIALAALRGAAGNCAYLALCASVVCPALPSVALCAQGQGQGPGRARGSTVARGGLGVATEDATTLQPLVDRVSTMAEKMVQNEVEGSFDKAELPQLLYFSPGAAQIAMRCKPSLTGLISLTSFGWLISLTSLGWLNP</sequence>